<reference evidence="2 3" key="1">
    <citation type="submission" date="2014-11" db="EMBL/GenBank/DDBJ databases">
        <authorList>
            <person name="Zhu J."/>
            <person name="Qi W."/>
            <person name="Song R."/>
        </authorList>
    </citation>
    <scope>NUCLEOTIDE SEQUENCE [LARGE SCALE GENOMIC DNA]</scope>
</reference>
<organism evidence="2 3">
    <name type="scientific">Vitrella brassicaformis (strain CCMP3155)</name>
    <dbReference type="NCBI Taxonomy" id="1169540"/>
    <lineage>
        <taxon>Eukaryota</taxon>
        <taxon>Sar</taxon>
        <taxon>Alveolata</taxon>
        <taxon>Colpodellida</taxon>
        <taxon>Vitrellaceae</taxon>
        <taxon>Vitrella</taxon>
    </lineage>
</organism>
<dbReference type="InParanoid" id="A0A0G4FN07"/>
<feature type="region of interest" description="Disordered" evidence="1">
    <location>
        <begin position="434"/>
        <end position="474"/>
    </location>
</feature>
<feature type="region of interest" description="Disordered" evidence="1">
    <location>
        <begin position="940"/>
        <end position="1035"/>
    </location>
</feature>
<feature type="compositionally biased region" description="Low complexity" evidence="1">
    <location>
        <begin position="1016"/>
        <end position="1028"/>
    </location>
</feature>
<evidence type="ECO:0000313" key="3">
    <source>
        <dbReference type="Proteomes" id="UP000041254"/>
    </source>
</evidence>
<feature type="compositionally biased region" description="Low complexity" evidence="1">
    <location>
        <begin position="669"/>
        <end position="680"/>
    </location>
</feature>
<feature type="compositionally biased region" description="Acidic residues" evidence="1">
    <location>
        <begin position="656"/>
        <end position="668"/>
    </location>
</feature>
<name>A0A0G4FN07_VITBC</name>
<feature type="compositionally biased region" description="Low complexity" evidence="1">
    <location>
        <begin position="435"/>
        <end position="467"/>
    </location>
</feature>
<proteinExistence type="predicted"/>
<feature type="compositionally biased region" description="Low complexity" evidence="1">
    <location>
        <begin position="803"/>
        <end position="828"/>
    </location>
</feature>
<sequence>MPGRSSELYARNVIKHFGKDRPGKLWSAARMVWRPWTDPAAHETTTHTTWTQPAGWQPKVAGGGAAHPAAAAGSTASGVNAKGIETEKLLVHQKGVQDALQSVATDRPVSDTIHLPANEPLPLAPQHPPPVPVGCTGVKQRIDQLRQESRSHHNAGAYAWRAFFAGMSDVKRALLNMDGRLETLEKQQKTLLERSAHAAEALRRLEEASKAGGAAVDVAAVEKGVRQMIQEETAHIRREQKLANDLLVRIQDYAERMARQSVLVQDQLTTVQSTLSGYGSPILTTLEQLTERIAQLESAVGKVDESVQGWPEVFERELDQFGAYLTESIKTRVGELRGTIEEGKGLTDTDMAQIGDIVNQEMQSVTSENVTWRLARHWHCSNRFHKRLKHWREQLTQQLDDLTVAIHNQHPHACALAHIEDAVKDADVLRAKPPSTITTTTSSGSEAATTVTATATESEGEAESSVSESDHEPAAHHPWVIKELHKKASELESSIESTEESFHAADEKVRDWIRQMERLTHSLDKTSKDCDAIAEARRTAEELEMRRSDLEDAREDQMVVLIEKQAEMEDLLRGEETQHHLSDSSELSDGELDPDVSHDMAGLQTLEGKIATELDREQEMVSSIEEHLAALDDVLQQMKQHLAEERAKPTSTTVQLEDEYSTTSDEEGAATTTDTASGASEGDHEAAAEKGRLARIIADMNMKPGSVEGATVTITKTTGGQDRCEKASLLPMNDNTIANTTADVDTPPIDKPQTIEHGNGSLWGMPWEPPKETATPPATTTAKTGAAAPAGSLWGMPWQPKPTTVHQPDAATTTTTTTGTTKPPTSATKVGQGLDNTVEFDLDVDHFAPITSRKRRSARIGHEPFRFGSGPFEGTPVVPRDVNVTAHPHMDMVEVPEVPRRATARTTPLPTLHTNGGGTSWPSFSRPASEMGRSAYGFPCVGGLGQRKGQQDGGGRGWNMRKMQDDSAGKSSFESLRPASSAGTSSPSLSTFPATPLPSDGCWYHPEGADIQPNDTTAAAATASASGAGAPGAGRESFTIAKDSKNPFCCNRHEGCQEGQRPEGCTWGVGAKQAEELPSTTYITTDISHKIRDLLAEWKASEGSQPATPVRKGARKSAWLIRSWKQAAAKHCHAHHHHSSSSGQADI</sequence>
<feature type="region of interest" description="Disordered" evidence="1">
    <location>
        <begin position="642"/>
        <end position="688"/>
    </location>
</feature>
<evidence type="ECO:0000256" key="1">
    <source>
        <dbReference type="SAM" id="MobiDB-lite"/>
    </source>
</evidence>
<keyword evidence="3" id="KW-1185">Reference proteome</keyword>
<dbReference type="AlphaFoldDB" id="A0A0G4FN07"/>
<protein>
    <submittedName>
        <fullName evidence="2">Uncharacterized protein</fullName>
    </submittedName>
</protein>
<evidence type="ECO:0000313" key="2">
    <source>
        <dbReference type="EMBL" id="CEM15565.1"/>
    </source>
</evidence>
<dbReference type="EMBL" id="CDMY01000466">
    <property type="protein sequence ID" value="CEM15565.1"/>
    <property type="molecule type" value="Genomic_DNA"/>
</dbReference>
<feature type="region of interest" description="Disordered" evidence="1">
    <location>
        <begin position="907"/>
        <end position="928"/>
    </location>
</feature>
<feature type="compositionally biased region" description="Low complexity" evidence="1">
    <location>
        <begin position="978"/>
        <end position="991"/>
    </location>
</feature>
<gene>
    <name evidence="2" type="ORF">Vbra_15802</name>
</gene>
<feature type="compositionally biased region" description="Gly residues" evidence="1">
    <location>
        <begin position="940"/>
        <end position="957"/>
    </location>
</feature>
<feature type="region of interest" description="Disordered" evidence="1">
    <location>
        <begin position="802"/>
        <end position="832"/>
    </location>
</feature>
<dbReference type="VEuPathDB" id="CryptoDB:Vbra_15802"/>
<feature type="region of interest" description="Disordered" evidence="1">
    <location>
        <begin position="575"/>
        <end position="598"/>
    </location>
</feature>
<accession>A0A0G4FN07</accession>
<dbReference type="Proteomes" id="UP000041254">
    <property type="component" value="Unassembled WGS sequence"/>
</dbReference>